<dbReference type="KEGG" id="pce:PECL_865"/>
<evidence type="ECO:0000313" key="11">
    <source>
        <dbReference type="Proteomes" id="UP000005444"/>
    </source>
</evidence>
<evidence type="ECO:0000256" key="4">
    <source>
        <dbReference type="ARBA" id="ARBA00022801"/>
    </source>
</evidence>
<dbReference type="EMBL" id="CP003137">
    <property type="protein sequence ID" value="AEV95138.1"/>
    <property type="molecule type" value="Genomic_DNA"/>
</dbReference>
<evidence type="ECO:0000256" key="1">
    <source>
        <dbReference type="ARBA" id="ARBA00005915"/>
    </source>
</evidence>
<dbReference type="GO" id="GO:0008409">
    <property type="term" value="F:5'-3' exonuclease activity"/>
    <property type="evidence" value="ECO:0007669"/>
    <property type="project" value="InterPro"/>
</dbReference>
<evidence type="ECO:0000259" key="9">
    <source>
        <dbReference type="Pfam" id="PF17768"/>
    </source>
</evidence>
<dbReference type="InterPro" id="IPR041122">
    <property type="entry name" value="RecJ_OB"/>
</dbReference>
<dbReference type="AlphaFoldDB" id="G8PD03"/>
<evidence type="ECO:0000256" key="3">
    <source>
        <dbReference type="ARBA" id="ARBA00022722"/>
    </source>
</evidence>
<accession>G8PD03</accession>
<reference evidence="10 11" key="1">
    <citation type="journal article" date="2012" name="J. Bacteriol.">
        <title>Complete Genome Sequence of the Beer Spoilage Organism Pediococcus claussenii ATCC BAA-344T.</title>
        <authorList>
            <person name="Pittet V."/>
            <person name="Abegunde T."/>
            <person name="Marfleet T."/>
            <person name="Haakensen M."/>
            <person name="Morrow K."/>
            <person name="Jayaprakash T."/>
            <person name="Schroeder K."/>
            <person name="Trost B."/>
            <person name="Byrns S."/>
            <person name="Bergsveinson J."/>
            <person name="Kusalik A."/>
            <person name="Ziola B."/>
        </authorList>
    </citation>
    <scope>NUCLEOTIDE SEQUENCE [LARGE SCALE GENOMIC DNA]</scope>
    <source>
        <strain evidence="10 11">ATCC BAA-344</strain>
    </source>
</reference>
<dbReference type="InterPro" id="IPR004610">
    <property type="entry name" value="RecJ"/>
</dbReference>
<keyword evidence="3" id="KW-0540">Nuclease</keyword>
<dbReference type="InterPro" id="IPR038763">
    <property type="entry name" value="DHH_sf"/>
</dbReference>
<keyword evidence="5 10" id="KW-0269">Exonuclease</keyword>
<dbReference type="InterPro" id="IPR018779">
    <property type="entry name" value="RecJ_C"/>
</dbReference>
<sequence length="772" mass="86506">MQDNKYSWNKVKEKMPTDLLKKVIDETDLNEITARILYNRGLHDVEAFKSFLKDDPELIHDPYLMHDMDKAVNRIQTAVEKGEQILVYGDYDADGVTSTSIMYEALDQVGANVEYFVPDRFKDGYGPNLEEYRSFISYGVQLIITVDNGVAGEEAINYAQENDVDVIVTDHHELPEKLPNAYAIVHPRYPGSEYPFGGLSGVGVAFKVATALLEEIPEDYLDLYAIGTVADLVSMTDENRMLVKLGIQQLKVTQRPGLSALIKVAGIKLEGLDEQDIGFGIAPRLNALGRLSNANEAVELLTTLDEERATQLAEDIDKINQKRQGIVQEIYADAKVLALTEENQNKQTLVIAGHDWHKGVLGIVASRIVELTNKPTIVLSDENGDGIYKGSGRSIESFNLFKALNTKRADYESFGGHHMAVGISVKADKLEILDTTLEDAAIDEQLDYHVKPILKIDETLGNDEVSEQLINQIKQLGPFGTDNPIPVFEFERVILENIKEIGKNGGHLKFKFSQDGQKKSIDGIAFGRGELAESLPYISNDINIVGKLSLNEWQGNVSVQVLIDDLNVSGLQVIDRRTSNLNPDMFKESAEYIFFNEKLLKLLQNKIPNRTMNLYNDVTNLSKDATMVLVDCPTEVAQLKEVISNNQPEKIVTYFFRQVDYFAEGMPSRENFKQVFGLLNSGDIAKDSVSKISNSLRIEQNNVRFIINVFFELDFVKIENGLLSINRSASQHSLEEAPLYKQREQMIQTQGDLLYSSSADLTKLINNFLISE</sequence>
<dbReference type="GO" id="GO:0006310">
    <property type="term" value="P:DNA recombination"/>
    <property type="evidence" value="ECO:0007669"/>
    <property type="project" value="InterPro"/>
</dbReference>
<dbReference type="NCBIfam" id="TIGR00644">
    <property type="entry name" value="recJ"/>
    <property type="match status" value="1"/>
</dbReference>
<dbReference type="Gene3D" id="3.10.310.30">
    <property type="match status" value="1"/>
</dbReference>
<dbReference type="Pfam" id="PF17768">
    <property type="entry name" value="RecJ_OB"/>
    <property type="match status" value="1"/>
</dbReference>
<dbReference type="eggNOG" id="COG4199">
    <property type="taxonomic scope" value="Bacteria"/>
</dbReference>
<dbReference type="Proteomes" id="UP000005444">
    <property type="component" value="Chromosome"/>
</dbReference>
<proteinExistence type="inferred from homology"/>
<evidence type="ECO:0000256" key="5">
    <source>
        <dbReference type="ARBA" id="ARBA00022839"/>
    </source>
</evidence>
<feature type="domain" description="DHHA1" evidence="7">
    <location>
        <begin position="348"/>
        <end position="439"/>
    </location>
</feature>
<dbReference type="InterPro" id="IPR003156">
    <property type="entry name" value="DHHA1_dom"/>
</dbReference>
<dbReference type="InterPro" id="IPR051673">
    <property type="entry name" value="SSDNA_exonuclease_RecJ"/>
</dbReference>
<keyword evidence="11" id="KW-1185">Reference proteome</keyword>
<dbReference type="HOGENOM" id="CLU_009736_4_1_9"/>
<dbReference type="STRING" id="701521.PECL_865"/>
<comment type="similarity">
    <text evidence="1">Belongs to the RecJ family.</text>
</comment>
<dbReference type="Pfam" id="PF10141">
    <property type="entry name" value="ssDNA-exonuc_C"/>
    <property type="match status" value="1"/>
</dbReference>
<feature type="domain" description="DDH" evidence="6">
    <location>
        <begin position="84"/>
        <end position="228"/>
    </location>
</feature>
<dbReference type="GO" id="GO:0003676">
    <property type="term" value="F:nucleic acid binding"/>
    <property type="evidence" value="ECO:0007669"/>
    <property type="project" value="InterPro"/>
</dbReference>
<feature type="domain" description="RecJ OB" evidence="9">
    <location>
        <begin position="456"/>
        <end position="565"/>
    </location>
</feature>
<dbReference type="SUPFAM" id="SSF64182">
    <property type="entry name" value="DHH phosphoesterases"/>
    <property type="match status" value="1"/>
</dbReference>
<feature type="domain" description="Single-stranded-DNA-specific exonuclease RecJ C-terminal" evidence="8">
    <location>
        <begin position="572"/>
        <end position="763"/>
    </location>
</feature>
<organism evidence="10 11">
    <name type="scientific">Pediococcus claussenii (strain ATCC BAA-344 / DSM 14800 / JCM 18046 / KCTC 3811 / LMG 21948 / P06)</name>
    <dbReference type="NCBI Taxonomy" id="701521"/>
    <lineage>
        <taxon>Bacteria</taxon>
        <taxon>Bacillati</taxon>
        <taxon>Bacillota</taxon>
        <taxon>Bacilli</taxon>
        <taxon>Lactobacillales</taxon>
        <taxon>Lactobacillaceae</taxon>
        <taxon>Pediococcus</taxon>
    </lineage>
</organism>
<dbReference type="GO" id="GO:0006281">
    <property type="term" value="P:DNA repair"/>
    <property type="evidence" value="ECO:0007669"/>
    <property type="project" value="InterPro"/>
</dbReference>
<evidence type="ECO:0000313" key="10">
    <source>
        <dbReference type="EMBL" id="AEV95138.1"/>
    </source>
</evidence>
<evidence type="ECO:0000259" key="8">
    <source>
        <dbReference type="Pfam" id="PF10141"/>
    </source>
</evidence>
<dbReference type="PANTHER" id="PTHR30255">
    <property type="entry name" value="SINGLE-STRANDED-DNA-SPECIFIC EXONUCLEASE RECJ"/>
    <property type="match status" value="1"/>
</dbReference>
<dbReference type="PANTHER" id="PTHR30255:SF2">
    <property type="entry name" value="SINGLE-STRANDED-DNA-SPECIFIC EXONUCLEASE RECJ"/>
    <property type="match status" value="1"/>
</dbReference>
<keyword evidence="4" id="KW-0378">Hydrolase</keyword>
<evidence type="ECO:0000259" key="6">
    <source>
        <dbReference type="Pfam" id="PF01368"/>
    </source>
</evidence>
<dbReference type="Gene3D" id="3.90.1640.30">
    <property type="match status" value="1"/>
</dbReference>
<evidence type="ECO:0000259" key="7">
    <source>
        <dbReference type="Pfam" id="PF02272"/>
    </source>
</evidence>
<protein>
    <recommendedName>
        <fullName evidence="2">Single-stranded-DNA-specific exonuclease RecJ</fullName>
    </recommendedName>
</protein>
<gene>
    <name evidence="10" type="primary">recJ</name>
    <name evidence="10" type="ordered locus">PECL_865</name>
</gene>
<dbReference type="Pfam" id="PF01368">
    <property type="entry name" value="DHH"/>
    <property type="match status" value="1"/>
</dbReference>
<dbReference type="Pfam" id="PF02272">
    <property type="entry name" value="DHHA1"/>
    <property type="match status" value="1"/>
</dbReference>
<evidence type="ECO:0000256" key="2">
    <source>
        <dbReference type="ARBA" id="ARBA00019841"/>
    </source>
</evidence>
<name>G8PD03_PEDCP</name>
<dbReference type="RefSeq" id="WP_014215335.1">
    <property type="nucleotide sequence ID" value="NC_016605.1"/>
</dbReference>
<dbReference type="PATRIC" id="fig|701521.8.peg.816"/>
<dbReference type="InterPro" id="IPR001667">
    <property type="entry name" value="DDH_dom"/>
</dbReference>
<dbReference type="eggNOG" id="COG0608">
    <property type="taxonomic scope" value="Bacteria"/>
</dbReference>